<comment type="similarity">
    <text evidence="1">Belongs to the H-rev107 family.</text>
</comment>
<dbReference type="AlphaFoldDB" id="A0A5J5DFJ4"/>
<dbReference type="Pfam" id="PF04970">
    <property type="entry name" value="LRAT"/>
    <property type="match status" value="1"/>
</dbReference>
<sequence length="211" mass="23652">MSIMIHCYVFSFHRASSPLLEKMKNPILVTLVLLLGITLTTSNKDFHFGDIVAFERTCGGDKTVYKHYAIYVGPSTGIDVGQGDNDIFHLTGKKCMVSVPKFDKLEDVAKASKVLKDNYLDDNGYKIQYDKDFEARTKKRIGDTFGQWSIYRPFNNNCEQFATQIRYGVPSLQQHDTMAESVLKGKESATKVLATVAKHATMETECPFTGG</sequence>
<evidence type="ECO:0000313" key="6">
    <source>
        <dbReference type="EMBL" id="KAA8592051.1"/>
    </source>
</evidence>
<reference evidence="6 7" key="1">
    <citation type="submission" date="2019-08" db="EMBL/GenBank/DDBJ databases">
        <title>A chromosome-level genome assembly, high-density linkage maps, and genome scans reveal the genomic architecture of hybrid incompatibilities underlying speciation via character displacement in darters (Percidae: Etheostominae).</title>
        <authorList>
            <person name="Moran R.L."/>
            <person name="Catchen J.M."/>
            <person name="Fuller R.C."/>
        </authorList>
    </citation>
    <scope>NUCLEOTIDE SEQUENCE [LARGE SCALE GENOMIC DNA]</scope>
    <source>
        <strain evidence="6">EspeVRDwgs_2016</strain>
        <tissue evidence="6">Muscle</tissue>
    </source>
</reference>
<accession>A0A5J5DFJ4</accession>
<evidence type="ECO:0000259" key="5">
    <source>
        <dbReference type="PROSITE" id="PS51934"/>
    </source>
</evidence>
<keyword evidence="3" id="KW-0378">Hydrolase</keyword>
<dbReference type="Proteomes" id="UP000327493">
    <property type="component" value="Chromosome 6"/>
</dbReference>
<evidence type="ECO:0000256" key="1">
    <source>
        <dbReference type="ARBA" id="ARBA00007824"/>
    </source>
</evidence>
<dbReference type="PROSITE" id="PS51934">
    <property type="entry name" value="LRAT"/>
    <property type="match status" value="1"/>
</dbReference>
<proteinExistence type="inferred from homology"/>
<dbReference type="GO" id="GO:0070292">
    <property type="term" value="P:N-acylphosphatidylethanolamine metabolic process"/>
    <property type="evidence" value="ECO:0007669"/>
    <property type="project" value="TreeGrafter"/>
</dbReference>
<dbReference type="PANTHER" id="PTHR13943:SF77">
    <property type="entry name" value="LRAT DOMAIN-CONTAINING PROTEIN"/>
    <property type="match status" value="1"/>
</dbReference>
<dbReference type="PANTHER" id="PTHR13943">
    <property type="entry name" value="HRAS-LIKE SUPPRESSOR - RELATED"/>
    <property type="match status" value="1"/>
</dbReference>
<keyword evidence="7" id="KW-1185">Reference proteome</keyword>
<keyword evidence="2" id="KW-0808">Transferase</keyword>
<dbReference type="InterPro" id="IPR051496">
    <property type="entry name" value="H-rev107_PLA/AT"/>
</dbReference>
<evidence type="ECO:0000256" key="2">
    <source>
        <dbReference type="ARBA" id="ARBA00022679"/>
    </source>
</evidence>
<evidence type="ECO:0000313" key="7">
    <source>
        <dbReference type="Proteomes" id="UP000327493"/>
    </source>
</evidence>
<evidence type="ECO:0000256" key="4">
    <source>
        <dbReference type="ARBA" id="ARBA00023098"/>
    </source>
</evidence>
<dbReference type="GO" id="GO:0004623">
    <property type="term" value="F:phospholipase A2 activity"/>
    <property type="evidence" value="ECO:0007669"/>
    <property type="project" value="TreeGrafter"/>
</dbReference>
<comment type="caution">
    <text evidence="6">The sequence shown here is derived from an EMBL/GenBank/DDBJ whole genome shotgun (WGS) entry which is preliminary data.</text>
</comment>
<feature type="domain" description="LRAT" evidence="5">
    <location>
        <begin position="57"/>
        <end position="174"/>
    </location>
</feature>
<protein>
    <recommendedName>
        <fullName evidence="5">LRAT domain-containing protein</fullName>
    </recommendedName>
</protein>
<keyword evidence="4" id="KW-0443">Lipid metabolism</keyword>
<dbReference type="GO" id="GO:0005737">
    <property type="term" value="C:cytoplasm"/>
    <property type="evidence" value="ECO:0007669"/>
    <property type="project" value="TreeGrafter"/>
</dbReference>
<dbReference type="GO" id="GO:0008970">
    <property type="term" value="F:phospholipase A1 activity"/>
    <property type="evidence" value="ECO:0007669"/>
    <property type="project" value="TreeGrafter"/>
</dbReference>
<name>A0A5J5DFJ4_9PERO</name>
<evidence type="ECO:0000256" key="3">
    <source>
        <dbReference type="ARBA" id="ARBA00022801"/>
    </source>
</evidence>
<dbReference type="InterPro" id="IPR007053">
    <property type="entry name" value="LRAT_dom"/>
</dbReference>
<organism evidence="6 7">
    <name type="scientific">Etheostoma spectabile</name>
    <name type="common">orangethroat darter</name>
    <dbReference type="NCBI Taxonomy" id="54343"/>
    <lineage>
        <taxon>Eukaryota</taxon>
        <taxon>Metazoa</taxon>
        <taxon>Chordata</taxon>
        <taxon>Craniata</taxon>
        <taxon>Vertebrata</taxon>
        <taxon>Euteleostomi</taxon>
        <taxon>Actinopterygii</taxon>
        <taxon>Neopterygii</taxon>
        <taxon>Teleostei</taxon>
        <taxon>Neoteleostei</taxon>
        <taxon>Acanthomorphata</taxon>
        <taxon>Eupercaria</taxon>
        <taxon>Perciformes</taxon>
        <taxon>Percoidei</taxon>
        <taxon>Percidae</taxon>
        <taxon>Etheostomatinae</taxon>
        <taxon>Etheostoma</taxon>
    </lineage>
</organism>
<dbReference type="GO" id="GO:0016410">
    <property type="term" value="F:N-acyltransferase activity"/>
    <property type="evidence" value="ECO:0007669"/>
    <property type="project" value="TreeGrafter"/>
</dbReference>
<dbReference type="EMBL" id="VOFY01000006">
    <property type="protein sequence ID" value="KAA8592051.1"/>
    <property type="molecule type" value="Genomic_DNA"/>
</dbReference>
<gene>
    <name evidence="6" type="ORF">FQN60_017425</name>
</gene>
<dbReference type="Gene3D" id="3.90.1720.10">
    <property type="entry name" value="endopeptidase domain like (from Nostoc punctiforme)"/>
    <property type="match status" value="1"/>
</dbReference>